<dbReference type="NCBIfam" id="TIGR00196">
    <property type="entry name" value="yjeF_cterm"/>
    <property type="match status" value="1"/>
</dbReference>
<evidence type="ECO:0000256" key="1">
    <source>
        <dbReference type="ARBA" id="ARBA00000013"/>
    </source>
</evidence>
<dbReference type="GO" id="GO:0052856">
    <property type="term" value="F:NAD(P)HX epimerase activity"/>
    <property type="evidence" value="ECO:0007669"/>
    <property type="project" value="UniProtKB-UniRule"/>
</dbReference>
<dbReference type="Pfam" id="PF01256">
    <property type="entry name" value="Carb_kinase"/>
    <property type="match status" value="1"/>
</dbReference>
<sequence length="495" mass="50390">MTLPEAIYTATQVREIERRVRERHGIPGAELMERAGAAALGLLGALYPRARRIAVVCGPGNNGGDGYVLARLAGEQGLAPVVLGAGAPRAEGDAARARAMCAAAGIAVGEIAPEHLASCDVIVDALFGTGLDREVEREGRAAIEAINAAGRPVLAIDIPSGLDSDTGRVHGAAVRAQATVTFIGLKPGLFTGAGREHCGRIFFDGLGAPPDAYGASMPCARRITEANLGGLLRRRPRDAHKGAAGHVLVLGGDQGMPGAARLAGAAAYRAGAGLVTLATHPAHAACAGATFPELMVHGARSGRDLRPLLQRATVIALGPGLGQGRWGRMLFRAAHAARLPLVVDADGLNLLAQTPARRADRVLTPHPGEAARLLKQTAEKIQSDRFAAARAIAARYGGVCVLKGSGTVIAADEDDVFDLCDLGNPGMASGGMGDVLAGAIAGLLAQGLDIRAAARLGVWAHAGAGDDAAAAGGELGLLAGDLLSLIRARLNRIAT</sequence>
<dbReference type="InterPro" id="IPR029056">
    <property type="entry name" value="Ribokinase-like"/>
</dbReference>
<feature type="binding site" evidence="17">
    <location>
        <position position="320"/>
    </location>
    <ligand>
        <name>(6S)-NADPHX</name>
        <dbReference type="ChEBI" id="CHEBI:64076"/>
    </ligand>
</feature>
<dbReference type="InterPro" id="IPR017953">
    <property type="entry name" value="Carbohydrate_kinase_pred_CS"/>
</dbReference>
<evidence type="ECO:0000256" key="8">
    <source>
        <dbReference type="ARBA" id="ARBA00022857"/>
    </source>
</evidence>
<feature type="binding site" evidence="17">
    <location>
        <position position="366"/>
    </location>
    <ligand>
        <name>(6S)-NADPHX</name>
        <dbReference type="ChEBI" id="CHEBI:64076"/>
    </ligand>
</feature>
<evidence type="ECO:0000256" key="17">
    <source>
        <dbReference type="HAMAP-Rule" id="MF_01965"/>
    </source>
</evidence>
<protein>
    <recommendedName>
        <fullName evidence="19">Bifunctional NAD(P)H-hydrate repair enzyme</fullName>
    </recommendedName>
    <alternativeName>
        <fullName evidence="19">Nicotinamide nucleotide repair protein</fullName>
    </alternativeName>
    <domain>
        <recommendedName>
            <fullName evidence="19">ADP-dependent (S)-NAD(P)H-hydrate dehydratase</fullName>
            <ecNumber evidence="19">4.2.1.136</ecNumber>
        </recommendedName>
        <alternativeName>
            <fullName evidence="19">ADP-dependent NAD(P)HX dehydratase</fullName>
        </alternativeName>
    </domain>
    <domain>
        <recommendedName>
            <fullName evidence="19">NAD(P)H-hydrate epimerase</fullName>
            <ecNumber evidence="19">5.1.99.6</ecNumber>
        </recommendedName>
    </domain>
</protein>
<evidence type="ECO:0000256" key="13">
    <source>
        <dbReference type="ARBA" id="ARBA00023268"/>
    </source>
</evidence>
<dbReference type="SUPFAM" id="SSF64153">
    <property type="entry name" value="YjeF N-terminal domain-like"/>
    <property type="match status" value="1"/>
</dbReference>
<keyword evidence="5 18" id="KW-0479">Metal-binding</keyword>
<dbReference type="Gene3D" id="3.40.50.10260">
    <property type="entry name" value="YjeF N-terminal domain"/>
    <property type="match status" value="1"/>
</dbReference>
<comment type="function">
    <text evidence="17">Catalyzes the dehydration of the S-form of NAD(P)HX at the expense of ADP, which is converted to AMP. Together with NAD(P)HX epimerase, which catalyzes the epimerization of the S- and R-forms, the enzyme allows the repair of both epimers of NAD(P)HX, a damaged form of NAD(P)H that is a result of enzymatic or heat-dependent hydration.</text>
</comment>
<feature type="binding site" evidence="17">
    <location>
        <position position="259"/>
    </location>
    <ligand>
        <name>(6S)-NADPHX</name>
        <dbReference type="ChEBI" id="CHEBI:64076"/>
    </ligand>
</feature>
<evidence type="ECO:0000256" key="14">
    <source>
        <dbReference type="ARBA" id="ARBA00025153"/>
    </source>
</evidence>
<dbReference type="EC" id="5.1.99.6" evidence="19"/>
<feature type="binding site" evidence="18">
    <location>
        <begin position="61"/>
        <end position="65"/>
    </location>
    <ligand>
        <name>(6S)-NADPHX</name>
        <dbReference type="ChEBI" id="CHEBI:64076"/>
    </ligand>
</feature>
<comment type="similarity">
    <text evidence="4 19">In the C-terminal section; belongs to the NnrD/CARKD family.</text>
</comment>
<dbReference type="EC" id="4.2.1.136" evidence="19"/>
<keyword evidence="6 17" id="KW-0547">Nucleotide-binding</keyword>
<evidence type="ECO:0000256" key="7">
    <source>
        <dbReference type="ARBA" id="ARBA00022840"/>
    </source>
</evidence>
<comment type="function">
    <text evidence="18">Catalyzes the epimerization of the S- and R-forms of NAD(P)HX, a damaged form of NAD(P)H that is a result of enzymatic or heat-dependent hydration. This is a prerequisite for the S-specific NAD(P)H-hydrate dehydratase to allow the repair of both epimers of NAD(P)HX.</text>
</comment>
<evidence type="ECO:0000256" key="15">
    <source>
        <dbReference type="ARBA" id="ARBA00048238"/>
    </source>
</evidence>
<feature type="binding site" evidence="18">
    <location>
        <position position="160"/>
    </location>
    <ligand>
        <name>K(+)</name>
        <dbReference type="ChEBI" id="CHEBI:29103"/>
    </ligand>
</feature>
<dbReference type="GO" id="GO:0110051">
    <property type="term" value="P:metabolite repair"/>
    <property type="evidence" value="ECO:0007669"/>
    <property type="project" value="TreeGrafter"/>
</dbReference>
<comment type="similarity">
    <text evidence="17">Belongs to the NnrD/CARKD family.</text>
</comment>
<evidence type="ECO:0000256" key="9">
    <source>
        <dbReference type="ARBA" id="ARBA00022958"/>
    </source>
</evidence>
<comment type="similarity">
    <text evidence="18">Belongs to the NnrE/AIBP family.</text>
</comment>
<evidence type="ECO:0000256" key="11">
    <source>
        <dbReference type="ARBA" id="ARBA00023235"/>
    </source>
</evidence>
<evidence type="ECO:0000256" key="4">
    <source>
        <dbReference type="ARBA" id="ARBA00009524"/>
    </source>
</evidence>
<dbReference type="PROSITE" id="PS01050">
    <property type="entry name" value="YJEF_C_2"/>
    <property type="match status" value="1"/>
</dbReference>
<evidence type="ECO:0000256" key="6">
    <source>
        <dbReference type="ARBA" id="ARBA00022741"/>
    </source>
</evidence>
<keyword evidence="10 17" id="KW-0520">NAD</keyword>
<comment type="similarity">
    <text evidence="3 19">In the N-terminal section; belongs to the NnrE/AIBP family.</text>
</comment>
<keyword evidence="11 18" id="KW-0413">Isomerase</keyword>
<evidence type="ECO:0000256" key="12">
    <source>
        <dbReference type="ARBA" id="ARBA00023239"/>
    </source>
</evidence>
<comment type="catalytic activity">
    <reaction evidence="2 18 19">
        <text>(6R)-NADPHX = (6S)-NADPHX</text>
        <dbReference type="Rhea" id="RHEA:32227"/>
        <dbReference type="ChEBI" id="CHEBI:64076"/>
        <dbReference type="ChEBI" id="CHEBI:64077"/>
        <dbReference type="EC" id="5.1.99.6"/>
    </reaction>
</comment>
<keyword evidence="8 17" id="KW-0521">NADP</keyword>
<dbReference type="NCBIfam" id="TIGR00197">
    <property type="entry name" value="yjeF_nterm"/>
    <property type="match status" value="1"/>
</dbReference>
<evidence type="ECO:0000256" key="18">
    <source>
        <dbReference type="HAMAP-Rule" id="MF_01966"/>
    </source>
</evidence>
<dbReference type="Proteomes" id="UP000179360">
    <property type="component" value="Unassembled WGS sequence"/>
</dbReference>
<reference evidence="22 23" key="1">
    <citation type="journal article" date="2016" name="Nat. Commun.">
        <title>Thousands of microbial genomes shed light on interconnected biogeochemical processes in an aquifer system.</title>
        <authorList>
            <person name="Anantharaman K."/>
            <person name="Brown C.T."/>
            <person name="Hug L.A."/>
            <person name="Sharon I."/>
            <person name="Castelle C.J."/>
            <person name="Probst A.J."/>
            <person name="Thomas B.C."/>
            <person name="Singh A."/>
            <person name="Wilkins M.J."/>
            <person name="Karaoz U."/>
            <person name="Brodie E.L."/>
            <person name="Williams K.H."/>
            <person name="Hubbard S.S."/>
            <person name="Banfield J.F."/>
        </authorList>
    </citation>
    <scope>NUCLEOTIDE SEQUENCE [LARGE SCALE GENOMIC DNA]</scope>
</reference>
<evidence type="ECO:0000256" key="19">
    <source>
        <dbReference type="PIRNR" id="PIRNR017184"/>
    </source>
</evidence>
<comment type="catalytic activity">
    <reaction evidence="1 18 19">
        <text>(6R)-NADHX = (6S)-NADHX</text>
        <dbReference type="Rhea" id="RHEA:32215"/>
        <dbReference type="ChEBI" id="CHEBI:64074"/>
        <dbReference type="ChEBI" id="CHEBI:64075"/>
        <dbReference type="EC" id="5.1.99.6"/>
    </reaction>
</comment>
<comment type="cofactor">
    <cofactor evidence="17">
        <name>Mg(2+)</name>
        <dbReference type="ChEBI" id="CHEBI:18420"/>
    </cofactor>
</comment>
<feature type="binding site" evidence="17">
    <location>
        <position position="433"/>
    </location>
    <ligand>
        <name>AMP</name>
        <dbReference type="ChEBI" id="CHEBI:456215"/>
    </ligand>
</feature>
<evidence type="ECO:0000259" key="20">
    <source>
        <dbReference type="PROSITE" id="PS51383"/>
    </source>
</evidence>
<dbReference type="PANTHER" id="PTHR12592:SF0">
    <property type="entry name" value="ATP-DEPENDENT (S)-NAD(P)H-HYDRATE DEHYDRATASE"/>
    <property type="match status" value="1"/>
</dbReference>
<dbReference type="InterPro" id="IPR036652">
    <property type="entry name" value="YjeF_N_dom_sf"/>
</dbReference>
<keyword evidence="9 18" id="KW-0630">Potassium</keyword>
<evidence type="ECO:0000256" key="16">
    <source>
        <dbReference type="ARBA" id="ARBA00049209"/>
    </source>
</evidence>
<comment type="function">
    <text evidence="14 19">Bifunctional enzyme that catalyzes the epimerization of the S- and R-forms of NAD(P)HX and the dehydration of the S-form of NAD(P)HX at the expense of ADP, which is converted to AMP. This allows the repair of both epimers of NAD(P)HX, a damaged form of NAD(P)H that is a result of enzymatic or heat-dependent hydration.</text>
</comment>
<dbReference type="GO" id="GO:0052855">
    <property type="term" value="F:ADP-dependent NAD(P)H-hydrate dehydratase activity"/>
    <property type="evidence" value="ECO:0007669"/>
    <property type="project" value="UniProtKB-UniRule"/>
</dbReference>
<evidence type="ECO:0000313" key="23">
    <source>
        <dbReference type="Proteomes" id="UP000179360"/>
    </source>
</evidence>
<dbReference type="Gene3D" id="3.40.1190.20">
    <property type="match status" value="1"/>
</dbReference>
<evidence type="ECO:0000256" key="3">
    <source>
        <dbReference type="ARBA" id="ARBA00006001"/>
    </source>
</evidence>
<dbReference type="HAMAP" id="MF_01965">
    <property type="entry name" value="NADHX_dehydratase"/>
    <property type="match status" value="1"/>
</dbReference>
<dbReference type="PIRSF" id="PIRSF017184">
    <property type="entry name" value="Nnr"/>
    <property type="match status" value="1"/>
</dbReference>
<comment type="caution">
    <text evidence="22">The sequence shown here is derived from an EMBL/GenBank/DDBJ whole genome shotgun (WGS) entry which is preliminary data.</text>
</comment>
<comment type="catalytic activity">
    <reaction evidence="16 17 19">
        <text>(6S)-NADPHX + ADP = AMP + phosphate + NADPH + H(+)</text>
        <dbReference type="Rhea" id="RHEA:32235"/>
        <dbReference type="ChEBI" id="CHEBI:15378"/>
        <dbReference type="ChEBI" id="CHEBI:43474"/>
        <dbReference type="ChEBI" id="CHEBI:57783"/>
        <dbReference type="ChEBI" id="CHEBI:64076"/>
        <dbReference type="ChEBI" id="CHEBI:456215"/>
        <dbReference type="ChEBI" id="CHEBI:456216"/>
        <dbReference type="EC" id="4.2.1.136"/>
    </reaction>
</comment>
<dbReference type="HAMAP" id="MF_01966">
    <property type="entry name" value="NADHX_epimerase"/>
    <property type="match status" value="1"/>
</dbReference>
<dbReference type="AlphaFoldDB" id="A0A1F6TFD6"/>
<dbReference type="SUPFAM" id="SSF53613">
    <property type="entry name" value="Ribokinase-like"/>
    <property type="match status" value="1"/>
</dbReference>
<name>A0A1F6TFD6_9PROT</name>
<dbReference type="GO" id="GO:0005524">
    <property type="term" value="F:ATP binding"/>
    <property type="evidence" value="ECO:0007669"/>
    <property type="project" value="UniProtKB-UniRule"/>
</dbReference>
<dbReference type="InterPro" id="IPR004443">
    <property type="entry name" value="YjeF_N_dom"/>
</dbReference>
<dbReference type="STRING" id="1817764.A2637_03590"/>
<feature type="domain" description="YjeF N-terminal" evidence="21">
    <location>
        <begin position="13"/>
        <end position="214"/>
    </location>
</feature>
<keyword evidence="12 17" id="KW-0456">Lyase</keyword>
<dbReference type="PROSITE" id="PS51385">
    <property type="entry name" value="YJEF_N"/>
    <property type="match status" value="1"/>
</dbReference>
<feature type="binding site" evidence="18">
    <location>
        <begin position="128"/>
        <end position="134"/>
    </location>
    <ligand>
        <name>(6S)-NADPHX</name>
        <dbReference type="ChEBI" id="CHEBI:64076"/>
    </ligand>
</feature>
<evidence type="ECO:0000259" key="21">
    <source>
        <dbReference type="PROSITE" id="PS51385"/>
    </source>
</evidence>
<dbReference type="InterPro" id="IPR030677">
    <property type="entry name" value="Nnr"/>
</dbReference>
<organism evidence="22 23">
    <name type="scientific">Candidatus Muproteobacteria bacterium RIFCSPHIGHO2_01_FULL_65_16</name>
    <dbReference type="NCBI Taxonomy" id="1817764"/>
    <lineage>
        <taxon>Bacteria</taxon>
        <taxon>Pseudomonadati</taxon>
        <taxon>Pseudomonadota</taxon>
        <taxon>Candidatus Muproteobacteria</taxon>
    </lineage>
</organism>
<evidence type="ECO:0000256" key="5">
    <source>
        <dbReference type="ARBA" id="ARBA00022723"/>
    </source>
</evidence>
<feature type="binding site" evidence="18">
    <location>
        <position position="62"/>
    </location>
    <ligand>
        <name>K(+)</name>
        <dbReference type="ChEBI" id="CHEBI:29103"/>
    </ligand>
</feature>
<feature type="binding site" evidence="17">
    <location>
        <position position="434"/>
    </location>
    <ligand>
        <name>(6S)-NADPHX</name>
        <dbReference type="ChEBI" id="CHEBI:64076"/>
    </ligand>
</feature>
<feature type="domain" description="YjeF C-terminal" evidence="20">
    <location>
        <begin position="224"/>
        <end position="493"/>
    </location>
</feature>
<dbReference type="PANTHER" id="PTHR12592">
    <property type="entry name" value="ATP-DEPENDENT (S)-NAD(P)H-HYDRATE DEHYDRATASE FAMILY MEMBER"/>
    <property type="match status" value="1"/>
</dbReference>
<accession>A0A1F6TFD6</accession>
<dbReference type="PROSITE" id="PS51383">
    <property type="entry name" value="YJEF_C_3"/>
    <property type="match status" value="1"/>
</dbReference>
<dbReference type="InterPro" id="IPR000631">
    <property type="entry name" value="CARKD"/>
</dbReference>
<evidence type="ECO:0000313" key="22">
    <source>
        <dbReference type="EMBL" id="OGI43776.1"/>
    </source>
</evidence>
<comment type="subunit">
    <text evidence="17">Homotetramer.</text>
</comment>
<dbReference type="Pfam" id="PF03853">
    <property type="entry name" value="YjeF_N"/>
    <property type="match status" value="1"/>
</dbReference>
<dbReference type="GO" id="GO:0046872">
    <property type="term" value="F:metal ion binding"/>
    <property type="evidence" value="ECO:0007669"/>
    <property type="project" value="UniProtKB-UniRule"/>
</dbReference>
<comment type="caution">
    <text evidence="18">Lacks conserved residue(s) required for the propagation of feature annotation.</text>
</comment>
<feature type="binding site" evidence="18">
    <location>
        <position position="157"/>
    </location>
    <ligand>
        <name>(6S)-NADPHX</name>
        <dbReference type="ChEBI" id="CHEBI:64076"/>
    </ligand>
</feature>
<dbReference type="CDD" id="cd01171">
    <property type="entry name" value="YXKO-related"/>
    <property type="match status" value="1"/>
</dbReference>
<proteinExistence type="inferred from homology"/>
<comment type="catalytic activity">
    <reaction evidence="15 17 19">
        <text>(6S)-NADHX + ADP = AMP + phosphate + NADH + H(+)</text>
        <dbReference type="Rhea" id="RHEA:32223"/>
        <dbReference type="ChEBI" id="CHEBI:15378"/>
        <dbReference type="ChEBI" id="CHEBI:43474"/>
        <dbReference type="ChEBI" id="CHEBI:57945"/>
        <dbReference type="ChEBI" id="CHEBI:64074"/>
        <dbReference type="ChEBI" id="CHEBI:456215"/>
        <dbReference type="ChEBI" id="CHEBI:456216"/>
        <dbReference type="EC" id="4.2.1.136"/>
    </reaction>
</comment>
<dbReference type="GO" id="GO:0046496">
    <property type="term" value="P:nicotinamide nucleotide metabolic process"/>
    <property type="evidence" value="ECO:0007669"/>
    <property type="project" value="UniProtKB-UniRule"/>
</dbReference>
<comment type="cofactor">
    <cofactor evidence="18 19">
        <name>K(+)</name>
        <dbReference type="ChEBI" id="CHEBI:29103"/>
    </cofactor>
    <text evidence="18 19">Binds 1 potassium ion per subunit.</text>
</comment>
<keyword evidence="13" id="KW-0511">Multifunctional enzyme</keyword>
<keyword evidence="7 17" id="KW-0067">ATP-binding</keyword>
<evidence type="ECO:0000256" key="2">
    <source>
        <dbReference type="ARBA" id="ARBA00000909"/>
    </source>
</evidence>
<dbReference type="EMBL" id="MFSY01000132">
    <property type="protein sequence ID" value="OGI43776.1"/>
    <property type="molecule type" value="Genomic_DNA"/>
</dbReference>
<gene>
    <name evidence="17" type="primary">nnrD</name>
    <name evidence="18" type="synonym">nnrE</name>
    <name evidence="22" type="ORF">A2637_03590</name>
</gene>
<evidence type="ECO:0000256" key="10">
    <source>
        <dbReference type="ARBA" id="ARBA00023027"/>
    </source>
</evidence>
<feature type="binding site" evidence="17">
    <location>
        <begin position="403"/>
        <end position="407"/>
    </location>
    <ligand>
        <name>AMP</name>
        <dbReference type="ChEBI" id="CHEBI:456215"/>
    </ligand>
</feature>
<feature type="binding site" evidence="18">
    <location>
        <position position="124"/>
    </location>
    <ligand>
        <name>K(+)</name>
        <dbReference type="ChEBI" id="CHEBI:29103"/>
    </ligand>
</feature>